<dbReference type="Proteomes" id="UP000450457">
    <property type="component" value="Unassembled WGS sequence"/>
</dbReference>
<dbReference type="RefSeq" id="WP_160910462.1">
    <property type="nucleotide sequence ID" value="NZ_WMFA01000001.1"/>
</dbReference>
<accession>A0A845F556</accession>
<name>A0A845F556_9BACI</name>
<reference evidence="1 2" key="1">
    <citation type="submission" date="2019-11" db="EMBL/GenBank/DDBJ databases">
        <title>Genome sequences of 17 halophilic strains isolated from different environments.</title>
        <authorList>
            <person name="Furrow R.E."/>
        </authorList>
    </citation>
    <scope>NUCLEOTIDE SEQUENCE [LARGE SCALE GENOMIC DNA]</scope>
    <source>
        <strain evidence="1 2">SL-4</strain>
    </source>
</reference>
<dbReference type="GeneID" id="78005371"/>
<evidence type="ECO:0000313" key="2">
    <source>
        <dbReference type="Proteomes" id="UP000450457"/>
    </source>
</evidence>
<sequence length="101" mass="12022">MEVIITCAREDFETQDRKAYSMNLLKEFLNDESFSLLLDMLCTNQKVRYIRCNRFSCLVGTADVMFLSLPKQNRYNSLFTEELELIYHHQQEISQRKVTKS</sequence>
<gene>
    <name evidence="1" type="ORF">GLW00_00115</name>
</gene>
<dbReference type="EMBL" id="WMFA01000001">
    <property type="protein sequence ID" value="MYL69233.1"/>
    <property type="molecule type" value="Genomic_DNA"/>
</dbReference>
<comment type="caution">
    <text evidence="1">The sequence shown here is derived from an EMBL/GenBank/DDBJ whole genome shotgun (WGS) entry which is preliminary data.</text>
</comment>
<evidence type="ECO:0000313" key="1">
    <source>
        <dbReference type="EMBL" id="MYL69233.1"/>
    </source>
</evidence>
<protein>
    <submittedName>
        <fullName evidence="1">Uncharacterized protein</fullName>
    </submittedName>
</protein>
<proteinExistence type="predicted"/>
<organism evidence="1 2">
    <name type="scientific">Halobacillus litoralis</name>
    <dbReference type="NCBI Taxonomy" id="45668"/>
    <lineage>
        <taxon>Bacteria</taxon>
        <taxon>Bacillati</taxon>
        <taxon>Bacillota</taxon>
        <taxon>Bacilli</taxon>
        <taxon>Bacillales</taxon>
        <taxon>Bacillaceae</taxon>
        <taxon>Halobacillus</taxon>
    </lineage>
</organism>
<dbReference type="AlphaFoldDB" id="A0A845F556"/>